<evidence type="ECO:0000313" key="1">
    <source>
        <dbReference type="EnsemblPlants" id="TraesCS3A02G234300.1.cds1"/>
    </source>
</evidence>
<dbReference type="InterPro" id="IPR027417">
    <property type="entry name" value="P-loop_NTPase"/>
</dbReference>
<dbReference type="Proteomes" id="UP000019116">
    <property type="component" value="Chromosome 3A"/>
</dbReference>
<dbReference type="Gramene" id="TraesCAD_scaffold_137199_01G000100.1">
    <property type="protein sequence ID" value="TraesCAD_scaffold_137199_01G000100.1"/>
    <property type="gene ID" value="TraesCAD_scaffold_137199_01G000100"/>
</dbReference>
<organism evidence="1">
    <name type="scientific">Triticum aestivum</name>
    <name type="common">Wheat</name>
    <dbReference type="NCBI Taxonomy" id="4565"/>
    <lineage>
        <taxon>Eukaryota</taxon>
        <taxon>Viridiplantae</taxon>
        <taxon>Streptophyta</taxon>
        <taxon>Embryophyta</taxon>
        <taxon>Tracheophyta</taxon>
        <taxon>Spermatophyta</taxon>
        <taxon>Magnoliopsida</taxon>
        <taxon>Liliopsida</taxon>
        <taxon>Poales</taxon>
        <taxon>Poaceae</taxon>
        <taxon>BOP clade</taxon>
        <taxon>Pooideae</taxon>
        <taxon>Triticodae</taxon>
        <taxon>Triticeae</taxon>
        <taxon>Triticinae</taxon>
        <taxon>Triticum</taxon>
    </lineage>
</organism>
<evidence type="ECO:0000313" key="2">
    <source>
        <dbReference type="Proteomes" id="UP000019116"/>
    </source>
</evidence>
<dbReference type="Gramene" id="TraesCS3A02G234300.1">
    <property type="protein sequence ID" value="TraesCS3A02G234300.1.cds1"/>
    <property type="gene ID" value="TraesCS3A02G234300"/>
</dbReference>
<sequence>MEIIEISGTYLLGGILDKLDLPAPRYHSQTHRRGQFVTDVTFYPSKEHLRHPPTPVQLSSSPLHNFQNTIDVVSQKAIHYMEDNQSKVLQDYNYIELKRSEEANLQLTDLLAEKDETIKGLAMTTGNYIGAVLSICDRISSLAVSESLPTGPALAVELARKISEVERAVARLSKLSHDALQLLRVAFGYPEEQNDGDSDAHILDL</sequence>
<proteinExistence type="predicted"/>
<reference evidence="1" key="2">
    <citation type="submission" date="2018-10" db="UniProtKB">
        <authorList>
            <consortium name="EnsemblPlants"/>
        </authorList>
    </citation>
    <scope>IDENTIFICATION</scope>
</reference>
<protein>
    <submittedName>
        <fullName evidence="1">Uncharacterized protein</fullName>
    </submittedName>
</protein>
<dbReference type="Gramene" id="TraesCLE_scaffold_158866_01G000200.1">
    <property type="protein sequence ID" value="TraesCLE_scaffold_158866_01G000200.1"/>
    <property type="gene ID" value="TraesCLE_scaffold_158866_01G000200"/>
</dbReference>
<name>A0A3B6EHC0_WHEAT</name>
<dbReference type="Gramene" id="TraesCS3A03G0604300.1">
    <property type="protein sequence ID" value="TraesCS3A03G0604300.1.CDS1"/>
    <property type="gene ID" value="TraesCS3A03G0604300"/>
</dbReference>
<keyword evidence="2" id="KW-1185">Reference proteome</keyword>
<dbReference type="EnsemblPlants" id="TraesCS3A02G234300.1">
    <property type="protein sequence ID" value="TraesCS3A02G234300.1.cds1"/>
    <property type="gene ID" value="TraesCS3A02G234300"/>
</dbReference>
<dbReference type="Gramene" id="TraesWEE_scaffold_011988_01G000200.1">
    <property type="protein sequence ID" value="TraesWEE_scaffold_011988_01G000200.1"/>
    <property type="gene ID" value="TraesWEE_scaffold_011988_01G000200"/>
</dbReference>
<dbReference type="AlphaFoldDB" id="A0A3B6EHC0"/>
<dbReference type="Gramene" id="TraesROB_scaffold_058294_01G000400.1">
    <property type="protein sequence ID" value="TraesROB_scaffold_058294_01G000400.1"/>
    <property type="gene ID" value="TraesROB_scaffold_058294_01G000400"/>
</dbReference>
<accession>A0A3B6EHC0</accession>
<reference evidence="1" key="1">
    <citation type="submission" date="2018-08" db="EMBL/GenBank/DDBJ databases">
        <authorList>
            <person name="Rossello M."/>
        </authorList>
    </citation>
    <scope>NUCLEOTIDE SEQUENCE [LARGE SCALE GENOMIC DNA]</scope>
    <source>
        <strain evidence="1">cv. Chinese Spring</strain>
    </source>
</reference>
<dbReference type="Gene3D" id="3.40.50.300">
    <property type="entry name" value="P-loop containing nucleotide triphosphate hydrolases"/>
    <property type="match status" value="1"/>
</dbReference>